<dbReference type="EMBL" id="KU970920">
    <property type="protein sequence ID" value="ASN63514.1"/>
    <property type="molecule type" value="Genomic_DNA"/>
</dbReference>
<gene>
    <name evidence="2" type="primary">groES</name>
</gene>
<dbReference type="GO" id="GO:0044183">
    <property type="term" value="F:protein folding chaperone"/>
    <property type="evidence" value="ECO:0007669"/>
    <property type="project" value="InterPro"/>
</dbReference>
<keyword evidence="1" id="KW-0143">Chaperone</keyword>
<dbReference type="InterPro" id="IPR011032">
    <property type="entry name" value="GroES-like_sf"/>
</dbReference>
<dbReference type="GO" id="GO:0005524">
    <property type="term" value="F:ATP binding"/>
    <property type="evidence" value="ECO:0007669"/>
    <property type="project" value="InterPro"/>
</dbReference>
<reference evidence="2" key="1">
    <citation type="submission" date="2016-03" db="EMBL/GenBank/DDBJ databases">
        <title>Novel chaperonins are prevalent in the virioplankton and link to viral biology and ecology.</title>
        <authorList>
            <person name="Marine R.L."/>
            <person name="Nasko D.J."/>
            <person name="Polson S.W."/>
            <person name="Wommack K.E."/>
        </authorList>
    </citation>
    <scope>NUCLEOTIDE SEQUENCE</scope>
</reference>
<name>A0A221S3K1_9VIRU</name>
<accession>A0A221S3K1</accession>
<proteinExistence type="predicted"/>
<evidence type="ECO:0000313" key="2">
    <source>
        <dbReference type="EMBL" id="ASN63514.1"/>
    </source>
</evidence>
<sequence length="85" mass="9881">MQAINNYVIIEPLKEEVKKEKGLLIMDQHVDDIRYLKAKIISAGNFTEGLKENDIIYYDRRAGHGIEYENKLYQVIRQSDVVLVA</sequence>
<dbReference type="InterPro" id="IPR037124">
    <property type="entry name" value="Chaperonin_GroES_sf"/>
</dbReference>
<dbReference type="Gene3D" id="2.30.33.40">
    <property type="entry name" value="GroES chaperonin"/>
    <property type="match status" value="1"/>
</dbReference>
<dbReference type="Pfam" id="PF00166">
    <property type="entry name" value="Cpn10"/>
    <property type="match status" value="1"/>
</dbReference>
<dbReference type="InterPro" id="IPR020818">
    <property type="entry name" value="Chaperonin_GroES"/>
</dbReference>
<organism evidence="2">
    <name type="scientific">uncultured virus</name>
    <dbReference type="NCBI Taxonomy" id="340016"/>
    <lineage>
        <taxon>Viruses</taxon>
        <taxon>environmental samples</taxon>
    </lineage>
</organism>
<dbReference type="SUPFAM" id="SSF50129">
    <property type="entry name" value="GroES-like"/>
    <property type="match status" value="1"/>
</dbReference>
<protein>
    <submittedName>
        <fullName evidence="2">Co-chaperonin GroES</fullName>
    </submittedName>
</protein>
<dbReference type="SMART" id="SM00883">
    <property type="entry name" value="Cpn10"/>
    <property type="match status" value="1"/>
</dbReference>
<evidence type="ECO:0000256" key="1">
    <source>
        <dbReference type="ARBA" id="ARBA00023186"/>
    </source>
</evidence>